<dbReference type="EMBL" id="MU007123">
    <property type="protein sequence ID" value="KAF2418908.1"/>
    <property type="molecule type" value="Genomic_DNA"/>
</dbReference>
<comment type="caution">
    <text evidence="1">The sequence shown here is derived from an EMBL/GenBank/DDBJ whole genome shotgun (WGS) entry which is preliminary data.</text>
</comment>
<sequence>MTQDYPFISHPSMFNILISSWIGTVYRTRNMIAMKEKPKTINAIRQTFKQFTSPSFPRELRLDIYEYVFSNDTSTHSVYGGRPILIFENSYPATSTLKLPAILLTSRRICEEALPIYFNTVVVVISHNSNIQDLEVLMQVSNTSPTAVRALDMSFIRTPQATLVTERLRIESAAAGLNEFVDGRVEWSSQYLLSPVVNSPPGQAACVVDAKWGDDGALDNAKSPVSNYVIAKSLHQRDLSQTAPTSNLRSSFLIRIWLTNKIRISSYL</sequence>
<name>A0A9P4TS42_9PEZI</name>
<keyword evidence="2" id="KW-1185">Reference proteome</keyword>
<proteinExistence type="predicted"/>
<evidence type="ECO:0000313" key="1">
    <source>
        <dbReference type="EMBL" id="KAF2418908.1"/>
    </source>
</evidence>
<organism evidence="1 2">
    <name type="scientific">Tothia fuscella</name>
    <dbReference type="NCBI Taxonomy" id="1048955"/>
    <lineage>
        <taxon>Eukaryota</taxon>
        <taxon>Fungi</taxon>
        <taxon>Dikarya</taxon>
        <taxon>Ascomycota</taxon>
        <taxon>Pezizomycotina</taxon>
        <taxon>Dothideomycetes</taxon>
        <taxon>Pleosporomycetidae</taxon>
        <taxon>Venturiales</taxon>
        <taxon>Cylindrosympodiaceae</taxon>
        <taxon>Tothia</taxon>
    </lineage>
</organism>
<gene>
    <name evidence="1" type="ORF">EJ08DRAFT_666052</name>
</gene>
<reference evidence="1" key="1">
    <citation type="journal article" date="2020" name="Stud. Mycol.">
        <title>101 Dothideomycetes genomes: a test case for predicting lifestyles and emergence of pathogens.</title>
        <authorList>
            <person name="Haridas S."/>
            <person name="Albert R."/>
            <person name="Binder M."/>
            <person name="Bloem J."/>
            <person name="Labutti K."/>
            <person name="Salamov A."/>
            <person name="Andreopoulos B."/>
            <person name="Baker S."/>
            <person name="Barry K."/>
            <person name="Bills G."/>
            <person name="Bluhm B."/>
            <person name="Cannon C."/>
            <person name="Castanera R."/>
            <person name="Culley D."/>
            <person name="Daum C."/>
            <person name="Ezra D."/>
            <person name="Gonzalez J."/>
            <person name="Henrissat B."/>
            <person name="Kuo A."/>
            <person name="Liang C."/>
            <person name="Lipzen A."/>
            <person name="Lutzoni F."/>
            <person name="Magnuson J."/>
            <person name="Mondo S."/>
            <person name="Nolan M."/>
            <person name="Ohm R."/>
            <person name="Pangilinan J."/>
            <person name="Park H.-J."/>
            <person name="Ramirez L."/>
            <person name="Alfaro M."/>
            <person name="Sun H."/>
            <person name="Tritt A."/>
            <person name="Yoshinaga Y."/>
            <person name="Zwiers L.-H."/>
            <person name="Turgeon B."/>
            <person name="Goodwin S."/>
            <person name="Spatafora J."/>
            <person name="Crous P."/>
            <person name="Grigoriev I."/>
        </authorList>
    </citation>
    <scope>NUCLEOTIDE SEQUENCE</scope>
    <source>
        <strain evidence="1">CBS 130266</strain>
    </source>
</reference>
<dbReference type="Proteomes" id="UP000800235">
    <property type="component" value="Unassembled WGS sequence"/>
</dbReference>
<evidence type="ECO:0000313" key="2">
    <source>
        <dbReference type="Proteomes" id="UP000800235"/>
    </source>
</evidence>
<protein>
    <submittedName>
        <fullName evidence="1">Uncharacterized protein</fullName>
    </submittedName>
</protein>
<accession>A0A9P4TS42</accession>
<dbReference type="AlphaFoldDB" id="A0A9P4TS42"/>